<dbReference type="EMBL" id="BHGK01000001">
    <property type="protein sequence ID" value="GCA66355.1"/>
    <property type="molecule type" value="Genomic_DNA"/>
</dbReference>
<sequence length="74" mass="8455">MNLKNMMKVQAAWKTVNENHPKLLPFIRAVEQDGITADTIIEVTVKTPQGKERTANIRVKQSDVDLIRALKQNR</sequence>
<reference evidence="2" key="1">
    <citation type="submission" date="2018-09" db="EMBL/GenBank/DDBJ databases">
        <title>Draft Genome Sequence of Mediterraneibacter sp. KCTC 15684.</title>
        <authorList>
            <person name="Kim J.S."/>
            <person name="Han K.I."/>
            <person name="Suh M.K."/>
            <person name="Lee K.C."/>
            <person name="Eom M.K."/>
            <person name="Lee J.H."/>
            <person name="Park S.H."/>
            <person name="Kang S.W."/>
            <person name="Park J.E."/>
            <person name="Oh B.S."/>
            <person name="Yu S.Y."/>
            <person name="Choi S.H."/>
            <person name="Lee D.H."/>
            <person name="Yoon H."/>
            <person name="Kim B."/>
            <person name="Yang S.J."/>
            <person name="Lee J.S."/>
        </authorList>
    </citation>
    <scope>NUCLEOTIDE SEQUENCE [LARGE SCALE GENOMIC DNA]</scope>
    <source>
        <strain evidence="2">KCTC 15684</strain>
    </source>
</reference>
<proteinExistence type="predicted"/>
<gene>
    <name evidence="1" type="ORF">KGMB01110_07910</name>
</gene>
<dbReference type="AlphaFoldDB" id="A0A391NZ97"/>
<accession>A0A391NZ97</accession>
<evidence type="ECO:0000313" key="1">
    <source>
        <dbReference type="EMBL" id="GCA66355.1"/>
    </source>
</evidence>
<evidence type="ECO:0000313" key="2">
    <source>
        <dbReference type="Proteomes" id="UP000265643"/>
    </source>
</evidence>
<dbReference type="RefSeq" id="WP_119297626.1">
    <property type="nucleotide sequence ID" value="NZ_BHGK01000001.1"/>
</dbReference>
<keyword evidence="2" id="KW-1185">Reference proteome</keyword>
<dbReference type="Proteomes" id="UP000265643">
    <property type="component" value="Unassembled WGS sequence"/>
</dbReference>
<name>A0A391NZ97_9FIRM</name>
<protein>
    <submittedName>
        <fullName evidence="1">Uncharacterized protein</fullName>
    </submittedName>
</protein>
<organism evidence="1 2">
    <name type="scientific">Mediterraneibacter butyricigenes</name>
    <dbReference type="NCBI Taxonomy" id="2316025"/>
    <lineage>
        <taxon>Bacteria</taxon>
        <taxon>Bacillati</taxon>
        <taxon>Bacillota</taxon>
        <taxon>Clostridia</taxon>
        <taxon>Lachnospirales</taxon>
        <taxon>Lachnospiraceae</taxon>
        <taxon>Mediterraneibacter</taxon>
    </lineage>
</organism>
<comment type="caution">
    <text evidence="1">The sequence shown here is derived from an EMBL/GenBank/DDBJ whole genome shotgun (WGS) entry which is preliminary data.</text>
</comment>